<feature type="domain" description="Protein kinase" evidence="6">
    <location>
        <begin position="38"/>
        <end position="130"/>
    </location>
</feature>
<dbReference type="Proteomes" id="UP001177003">
    <property type="component" value="Chromosome 4"/>
</dbReference>
<dbReference type="InterPro" id="IPR001245">
    <property type="entry name" value="Ser-Thr/Tyr_kinase_cat_dom"/>
</dbReference>
<evidence type="ECO:0000256" key="3">
    <source>
        <dbReference type="ARBA" id="ARBA00022741"/>
    </source>
</evidence>
<organism evidence="7 8">
    <name type="scientific">Lactuca saligna</name>
    <name type="common">Willowleaf lettuce</name>
    <dbReference type="NCBI Taxonomy" id="75948"/>
    <lineage>
        <taxon>Eukaryota</taxon>
        <taxon>Viridiplantae</taxon>
        <taxon>Streptophyta</taxon>
        <taxon>Embryophyta</taxon>
        <taxon>Tracheophyta</taxon>
        <taxon>Spermatophyta</taxon>
        <taxon>Magnoliopsida</taxon>
        <taxon>eudicotyledons</taxon>
        <taxon>Gunneridae</taxon>
        <taxon>Pentapetalae</taxon>
        <taxon>asterids</taxon>
        <taxon>campanulids</taxon>
        <taxon>Asterales</taxon>
        <taxon>Asteraceae</taxon>
        <taxon>Cichorioideae</taxon>
        <taxon>Cichorieae</taxon>
        <taxon>Lactucinae</taxon>
        <taxon>Lactuca</taxon>
    </lineage>
</organism>
<accession>A0AA35YYB9</accession>
<evidence type="ECO:0000256" key="1">
    <source>
        <dbReference type="ARBA" id="ARBA00022679"/>
    </source>
</evidence>
<dbReference type="EMBL" id="OX465080">
    <property type="protein sequence ID" value="CAI9282518.1"/>
    <property type="molecule type" value="Genomic_DNA"/>
</dbReference>
<dbReference type="InterPro" id="IPR051343">
    <property type="entry name" value="G-type_lectin_kinases/EP1-like"/>
</dbReference>
<evidence type="ECO:0000256" key="5">
    <source>
        <dbReference type="PROSITE-ProRule" id="PRU10141"/>
    </source>
</evidence>
<sequence length="130" mass="14846">MNAPSEDPDEISEEDHFLENIYGMSVCFTYKDLQEATSDFTTKLGHGGFGSVYQGVLKDGTQLVVKRLEVLGQGKKEFQAEGSIIGSIHHHHLVKLKGFCSQSKYRLLYLRVYGKQIIRSMNFWRVLARF</sequence>
<feature type="binding site" evidence="5">
    <location>
        <position position="66"/>
    </location>
    <ligand>
        <name>ATP</name>
        <dbReference type="ChEBI" id="CHEBI:30616"/>
    </ligand>
</feature>
<dbReference type="InterPro" id="IPR011009">
    <property type="entry name" value="Kinase-like_dom_sf"/>
</dbReference>
<dbReference type="PANTHER" id="PTHR47976:SF1">
    <property type="entry name" value="G-TYPE LECTIN S-RECEPTOR-LIKE SERINE_THREONINE-PROTEIN KINASE SD2-5"/>
    <property type="match status" value="1"/>
</dbReference>
<dbReference type="PROSITE" id="PS00107">
    <property type="entry name" value="PROTEIN_KINASE_ATP"/>
    <property type="match status" value="1"/>
</dbReference>
<keyword evidence="1" id="KW-0808">Transferase</keyword>
<keyword evidence="3 5" id="KW-0547">Nucleotide-binding</keyword>
<keyword evidence="2" id="KW-0732">Signal</keyword>
<dbReference type="GO" id="GO:0004672">
    <property type="term" value="F:protein kinase activity"/>
    <property type="evidence" value="ECO:0007669"/>
    <property type="project" value="InterPro"/>
</dbReference>
<name>A0AA35YYB9_LACSI</name>
<dbReference type="PANTHER" id="PTHR47976">
    <property type="entry name" value="G-TYPE LECTIN S-RECEPTOR-LIKE SERINE/THREONINE-PROTEIN KINASE SD2-5"/>
    <property type="match status" value="1"/>
</dbReference>
<gene>
    <name evidence="7" type="ORF">LSALG_LOCUS22156</name>
</gene>
<dbReference type="AlphaFoldDB" id="A0AA35YYB9"/>
<evidence type="ECO:0000259" key="6">
    <source>
        <dbReference type="PROSITE" id="PS50011"/>
    </source>
</evidence>
<dbReference type="FunFam" id="3.30.200.20:FF:000178">
    <property type="entry name" value="serine/threonine-protein kinase PBS1-like"/>
    <property type="match status" value="1"/>
</dbReference>
<evidence type="ECO:0000256" key="4">
    <source>
        <dbReference type="ARBA" id="ARBA00022840"/>
    </source>
</evidence>
<keyword evidence="8" id="KW-1185">Reference proteome</keyword>
<dbReference type="SUPFAM" id="SSF56112">
    <property type="entry name" value="Protein kinase-like (PK-like)"/>
    <property type="match status" value="1"/>
</dbReference>
<reference evidence="7" key="1">
    <citation type="submission" date="2023-04" db="EMBL/GenBank/DDBJ databases">
        <authorList>
            <person name="Vijverberg K."/>
            <person name="Xiong W."/>
            <person name="Schranz E."/>
        </authorList>
    </citation>
    <scope>NUCLEOTIDE SEQUENCE</scope>
</reference>
<keyword evidence="4 5" id="KW-0067">ATP-binding</keyword>
<dbReference type="InterPro" id="IPR000719">
    <property type="entry name" value="Prot_kinase_dom"/>
</dbReference>
<protein>
    <recommendedName>
        <fullName evidence="6">Protein kinase domain-containing protein</fullName>
    </recommendedName>
</protein>
<dbReference type="Gene3D" id="3.30.200.20">
    <property type="entry name" value="Phosphorylase Kinase, domain 1"/>
    <property type="match status" value="1"/>
</dbReference>
<dbReference type="GO" id="GO:0005524">
    <property type="term" value="F:ATP binding"/>
    <property type="evidence" value="ECO:0007669"/>
    <property type="project" value="UniProtKB-UniRule"/>
</dbReference>
<dbReference type="InterPro" id="IPR017441">
    <property type="entry name" value="Protein_kinase_ATP_BS"/>
</dbReference>
<evidence type="ECO:0000313" key="8">
    <source>
        <dbReference type="Proteomes" id="UP001177003"/>
    </source>
</evidence>
<proteinExistence type="predicted"/>
<dbReference type="Pfam" id="PF07714">
    <property type="entry name" value="PK_Tyr_Ser-Thr"/>
    <property type="match status" value="1"/>
</dbReference>
<evidence type="ECO:0000313" key="7">
    <source>
        <dbReference type="EMBL" id="CAI9282518.1"/>
    </source>
</evidence>
<evidence type="ECO:0000256" key="2">
    <source>
        <dbReference type="ARBA" id="ARBA00022729"/>
    </source>
</evidence>
<dbReference type="PROSITE" id="PS50011">
    <property type="entry name" value="PROTEIN_KINASE_DOM"/>
    <property type="match status" value="1"/>
</dbReference>